<gene>
    <name evidence="1" type="ORF">Taro_002985</name>
</gene>
<evidence type="ECO:0000313" key="2">
    <source>
        <dbReference type="Proteomes" id="UP000652761"/>
    </source>
</evidence>
<keyword evidence="2" id="KW-1185">Reference proteome</keyword>
<comment type="caution">
    <text evidence="1">The sequence shown here is derived from an EMBL/GenBank/DDBJ whole genome shotgun (WGS) entry which is preliminary data.</text>
</comment>
<dbReference type="Proteomes" id="UP000652761">
    <property type="component" value="Unassembled WGS sequence"/>
</dbReference>
<dbReference type="AlphaFoldDB" id="A0A843TML2"/>
<accession>A0A843TML2</accession>
<protein>
    <submittedName>
        <fullName evidence="1">Uncharacterized protein</fullName>
    </submittedName>
</protein>
<proteinExistence type="predicted"/>
<evidence type="ECO:0000313" key="1">
    <source>
        <dbReference type="EMBL" id="MQL70703.1"/>
    </source>
</evidence>
<sequence>MKAKYLKLHNDMDVLHRQLEKMSLKPTSAKHSSACNSGWKKLSKLTKIGVDGQEIEAHGPPLEASHAGSIIGEQHAVLLNIPLSSSSSSQATLLRARMGSMGCAFDEGQPHSNYTVMCTLMLVLSTSPSMEAIVMGGGRRALAGRQIDTLLELLSGGSSGPSGCTKGSYNNNSRPC</sequence>
<name>A0A843TML2_COLES</name>
<organism evidence="1 2">
    <name type="scientific">Colocasia esculenta</name>
    <name type="common">Wild taro</name>
    <name type="synonym">Arum esculentum</name>
    <dbReference type="NCBI Taxonomy" id="4460"/>
    <lineage>
        <taxon>Eukaryota</taxon>
        <taxon>Viridiplantae</taxon>
        <taxon>Streptophyta</taxon>
        <taxon>Embryophyta</taxon>
        <taxon>Tracheophyta</taxon>
        <taxon>Spermatophyta</taxon>
        <taxon>Magnoliopsida</taxon>
        <taxon>Liliopsida</taxon>
        <taxon>Araceae</taxon>
        <taxon>Aroideae</taxon>
        <taxon>Colocasieae</taxon>
        <taxon>Colocasia</taxon>
    </lineage>
</organism>
<dbReference type="EMBL" id="NMUH01000075">
    <property type="protein sequence ID" value="MQL70703.1"/>
    <property type="molecule type" value="Genomic_DNA"/>
</dbReference>
<reference evidence="1" key="1">
    <citation type="submission" date="2017-07" db="EMBL/GenBank/DDBJ databases">
        <title>Taro Niue Genome Assembly and Annotation.</title>
        <authorList>
            <person name="Atibalentja N."/>
            <person name="Keating K."/>
            <person name="Fields C.J."/>
        </authorList>
    </citation>
    <scope>NUCLEOTIDE SEQUENCE</scope>
    <source>
        <strain evidence="1">Niue_2</strain>
        <tissue evidence="1">Leaf</tissue>
    </source>
</reference>